<evidence type="ECO:0000313" key="1">
    <source>
        <dbReference type="EMBL" id="QHT07223.1"/>
    </source>
</evidence>
<organism evidence="1">
    <name type="scientific">viral metagenome</name>
    <dbReference type="NCBI Taxonomy" id="1070528"/>
    <lineage>
        <taxon>unclassified sequences</taxon>
        <taxon>metagenomes</taxon>
        <taxon>organismal metagenomes</taxon>
    </lineage>
</organism>
<evidence type="ECO:0008006" key="2">
    <source>
        <dbReference type="Google" id="ProtNLM"/>
    </source>
</evidence>
<proteinExistence type="predicted"/>
<dbReference type="AlphaFoldDB" id="A0A6C0CSG8"/>
<protein>
    <recommendedName>
        <fullName evidence="2">Protein kinase domain-containing protein</fullName>
    </recommendedName>
</protein>
<reference evidence="1" key="1">
    <citation type="journal article" date="2020" name="Nature">
        <title>Giant virus diversity and host interactions through global metagenomics.</title>
        <authorList>
            <person name="Schulz F."/>
            <person name="Roux S."/>
            <person name="Paez-Espino D."/>
            <person name="Jungbluth S."/>
            <person name="Walsh D.A."/>
            <person name="Denef V.J."/>
            <person name="McMahon K.D."/>
            <person name="Konstantinidis K.T."/>
            <person name="Eloe-Fadrosh E.A."/>
            <person name="Kyrpides N.C."/>
            <person name="Woyke T."/>
        </authorList>
    </citation>
    <scope>NUCLEOTIDE SEQUENCE</scope>
    <source>
        <strain evidence="1">GVMAG-M-3300021962-46</strain>
    </source>
</reference>
<dbReference type="SUPFAM" id="SSF56112">
    <property type="entry name" value="Protein kinase-like (PK-like)"/>
    <property type="match status" value="1"/>
</dbReference>
<dbReference type="Gene3D" id="1.10.510.10">
    <property type="entry name" value="Transferase(Phosphotransferase) domain 1"/>
    <property type="match status" value="1"/>
</dbReference>
<name>A0A6C0CSG8_9ZZZZ</name>
<dbReference type="EMBL" id="MN739480">
    <property type="protein sequence ID" value="QHT07223.1"/>
    <property type="molecule type" value="Genomic_DNA"/>
</dbReference>
<accession>A0A6C0CSG8</accession>
<sequence length="193" mass="22996">MSSIQYTLKGDLKKIEDTFEGRFFFRKYVDASRENNELEIAKKLLSHSCPHCVRIYQVKEQDDNSYIDMELLAIKPYNIIDMDQVNYDVKMALEEMHLLQIIYIDLKYDNVGFSEIDKKWKIFDFNISGIADPSFTQWIEKPPYYYSYKKATKIYHQIEDPIFSIVASQYSFPNLLILDELMYQDFVAEINKK</sequence>
<dbReference type="InterPro" id="IPR011009">
    <property type="entry name" value="Kinase-like_dom_sf"/>
</dbReference>